<dbReference type="SUPFAM" id="SSF158622">
    <property type="entry name" value="YheA/YmcA-like"/>
    <property type="match status" value="1"/>
</dbReference>
<dbReference type="EMBL" id="CCRF01000039">
    <property type="protein sequence ID" value="CEE01007.1"/>
    <property type="molecule type" value="Genomic_DNA"/>
</dbReference>
<evidence type="ECO:0000313" key="5">
    <source>
        <dbReference type="Proteomes" id="UP000040576"/>
    </source>
</evidence>
<organism evidence="2 5">
    <name type="scientific">Caldibacillus thermoamylovorans</name>
    <dbReference type="NCBI Taxonomy" id="35841"/>
    <lineage>
        <taxon>Bacteria</taxon>
        <taxon>Bacillati</taxon>
        <taxon>Bacillota</taxon>
        <taxon>Bacilli</taxon>
        <taxon>Bacillales</taxon>
        <taxon>Bacillaceae</taxon>
        <taxon>Caldibacillus</taxon>
    </lineage>
</organism>
<dbReference type="eggNOG" id="COG3679">
    <property type="taxonomic scope" value="Bacteria"/>
</dbReference>
<accession>A0A090ITI4</accession>
<dbReference type="Proteomes" id="UP000040576">
    <property type="component" value="Unassembled WGS sequence"/>
</dbReference>
<name>A0A090ITI4_9BACI</name>
<dbReference type="STRING" id="35841.B4167_1766"/>
<evidence type="ECO:0000313" key="4">
    <source>
        <dbReference type="Proteomes" id="UP000032076"/>
    </source>
</evidence>
<dbReference type="RefSeq" id="WP_034769020.1">
    <property type="nucleotide sequence ID" value="NZ_CCRF01000039.1"/>
</dbReference>
<dbReference type="InterPro" id="IPR010368">
    <property type="entry name" value="Com_YlbF"/>
</dbReference>
<dbReference type="Proteomes" id="UP000032076">
    <property type="component" value="Unassembled WGS sequence"/>
</dbReference>
<dbReference type="EMBL" id="JXLU01000020">
    <property type="protein sequence ID" value="KIO73819.1"/>
    <property type="molecule type" value="Genomic_DNA"/>
</dbReference>
<reference evidence="2 5" key="1">
    <citation type="submission" date="2014-07" db="EMBL/GenBank/DDBJ databases">
        <authorList>
            <person name="Wibberg Daniel"/>
        </authorList>
    </citation>
    <scope>NUCLEOTIDE SEQUENCE [LARGE SCALE GENOMIC DNA]</scope>
</reference>
<dbReference type="AlphaFoldDB" id="A0A090ITI4"/>
<dbReference type="OrthoDB" id="9811402at2"/>
<protein>
    <recommendedName>
        <fullName evidence="1">UPF0342 protein B4167_1766</fullName>
    </recommendedName>
</protein>
<dbReference type="Pfam" id="PF06133">
    <property type="entry name" value="Com_YlbF"/>
    <property type="match status" value="1"/>
</dbReference>
<dbReference type="HAMAP" id="MF_01526">
    <property type="entry name" value="UPF0342"/>
    <property type="match status" value="1"/>
</dbReference>
<evidence type="ECO:0000256" key="1">
    <source>
        <dbReference type="HAMAP-Rule" id="MF_01526"/>
    </source>
</evidence>
<proteinExistence type="inferred from homology"/>
<dbReference type="Gene3D" id="1.20.1500.10">
    <property type="entry name" value="YheA/YmcA-like"/>
    <property type="match status" value="1"/>
</dbReference>
<gene>
    <name evidence="3" type="ORF">B4167_1766</name>
    <name evidence="2" type="ORF">BT1A1_1175</name>
</gene>
<sequence>MAANIFDTAYTLEKNIRESAEFVDLKIQYASLYADEAARKLFDDFRTVQMNLQEKQMTGQPISQEEVVQAQQMVSVIQQNNKITRLIEAEQKMSSVIAEINKIVMKPLEELYSQQQDQ</sequence>
<evidence type="ECO:0000313" key="2">
    <source>
        <dbReference type="EMBL" id="CEE01007.1"/>
    </source>
</evidence>
<dbReference type="GeneID" id="92960321"/>
<comment type="similarity">
    <text evidence="1">Belongs to the UPF0342 family.</text>
</comment>
<reference evidence="3 4" key="2">
    <citation type="submission" date="2015-01" db="EMBL/GenBank/DDBJ databases">
        <title>Draft Genome Sequences of Four Bacillus thermoamylovorans Strains, Isolated From Food Products.</title>
        <authorList>
            <person name="Krawcyk A.O."/>
            <person name="Berendsen E.M."/>
            <person name="Eijlander R.T."/>
            <person name="de Jong A."/>
            <person name="Wells-Bennik M."/>
            <person name="Kuipers O.P."/>
        </authorList>
    </citation>
    <scope>NUCLEOTIDE SEQUENCE [LARGE SCALE GENOMIC DNA]</scope>
    <source>
        <strain evidence="3 4">B4167</strain>
    </source>
</reference>
<evidence type="ECO:0000313" key="3">
    <source>
        <dbReference type="EMBL" id="KIO73819.1"/>
    </source>
</evidence>
<dbReference type="KEGG" id="bthv:CQJ30_06285"/>
<dbReference type="PATRIC" id="fig|35841.6.peg.599"/>
<keyword evidence="5" id="KW-1185">Reference proteome</keyword>
<dbReference type="InterPro" id="IPR023378">
    <property type="entry name" value="YheA/YmcA-like_dom_sf"/>
</dbReference>